<dbReference type="Proteomes" id="UP001056455">
    <property type="component" value="Chromosome"/>
</dbReference>
<reference evidence="6" key="1">
    <citation type="submission" date="2022-06" db="EMBL/GenBank/DDBJ databases">
        <title>Ornithinimicrobium HY1793.</title>
        <authorList>
            <person name="Huang Y."/>
        </authorList>
    </citation>
    <scope>NUCLEOTIDE SEQUENCE</scope>
    <source>
        <strain evidence="6">HY1793</strain>
    </source>
</reference>
<sequence>MSGLTDAALAADIAEAAGQVLLAVREELLDSGAEDQRAIAKAGDQRAQDFIAERLAAERPQDAVLSEEAKDDLSRLDAARVWIIDPLDGTKEFSQGRHDWAVHVALWEDGELAAGAVALPGIGQTLRSDDPPAVPAREDDSAPLRFAISRSHPSELITAVIEESGGGSVAMGSAGFKVCAVVRGEADAYVHAGGQFEWDSAAPIAVARAAGLFASRLDGSPMRYNQRDVYLPDLIVCRPADADRVRAAVDAATARA</sequence>
<dbReference type="Gene3D" id="3.30.540.10">
    <property type="entry name" value="Fructose-1,6-Bisphosphatase, subunit A, domain 1"/>
    <property type="match status" value="1"/>
</dbReference>
<dbReference type="PANTHER" id="PTHR43028:SF5">
    <property type="entry name" value="3'(2'),5'-BISPHOSPHATE NUCLEOTIDASE 1"/>
    <property type="match status" value="1"/>
</dbReference>
<dbReference type="Gene3D" id="3.40.190.80">
    <property type="match status" value="1"/>
</dbReference>
<evidence type="ECO:0000256" key="2">
    <source>
        <dbReference type="ARBA" id="ARBA00022723"/>
    </source>
</evidence>
<keyword evidence="7" id="KW-1185">Reference proteome</keyword>
<keyword evidence="3" id="KW-0460">Magnesium</keyword>
<gene>
    <name evidence="6" type="ORF">NF556_20190</name>
</gene>
<accession>A0ABY4YTT0</accession>
<evidence type="ECO:0000313" key="6">
    <source>
        <dbReference type="EMBL" id="USQ79875.1"/>
    </source>
</evidence>
<keyword evidence="2" id="KW-0479">Metal-binding</keyword>
<evidence type="ECO:0000256" key="1">
    <source>
        <dbReference type="ARBA" id="ARBA00001625"/>
    </source>
</evidence>
<dbReference type="InterPro" id="IPR020583">
    <property type="entry name" value="Inositol_monoP_metal-BS"/>
</dbReference>
<organism evidence="6 7">
    <name type="scientific">Ornithinimicrobium faecis</name>
    <dbReference type="NCBI Taxonomy" id="2934158"/>
    <lineage>
        <taxon>Bacteria</taxon>
        <taxon>Bacillati</taxon>
        <taxon>Actinomycetota</taxon>
        <taxon>Actinomycetes</taxon>
        <taxon>Micrococcales</taxon>
        <taxon>Ornithinimicrobiaceae</taxon>
        <taxon>Ornithinimicrobium</taxon>
    </lineage>
</organism>
<evidence type="ECO:0000256" key="5">
    <source>
        <dbReference type="ARBA" id="ARBA00042530"/>
    </source>
</evidence>
<dbReference type="PANTHER" id="PTHR43028">
    <property type="entry name" value="3'(2'),5'-BISPHOSPHATE NUCLEOTIDASE 1"/>
    <property type="match status" value="1"/>
</dbReference>
<comment type="catalytic activity">
    <reaction evidence="1">
        <text>adenosine 3',5'-bisphosphate + H2O = AMP + phosphate</text>
        <dbReference type="Rhea" id="RHEA:10040"/>
        <dbReference type="ChEBI" id="CHEBI:15377"/>
        <dbReference type="ChEBI" id="CHEBI:43474"/>
        <dbReference type="ChEBI" id="CHEBI:58343"/>
        <dbReference type="ChEBI" id="CHEBI:456215"/>
        <dbReference type="EC" id="3.1.3.7"/>
    </reaction>
</comment>
<proteinExistence type="predicted"/>
<protein>
    <recommendedName>
        <fullName evidence="4">3'(2'),5-bisphosphonucleoside 3'(2')-phosphohydrolase</fullName>
    </recommendedName>
    <alternativeName>
        <fullName evidence="5">DPNPase</fullName>
    </alternativeName>
</protein>
<dbReference type="EMBL" id="CP099489">
    <property type="protein sequence ID" value="USQ79875.1"/>
    <property type="molecule type" value="Genomic_DNA"/>
</dbReference>
<dbReference type="PRINTS" id="PR00377">
    <property type="entry name" value="IMPHPHTASES"/>
</dbReference>
<dbReference type="Pfam" id="PF00459">
    <property type="entry name" value="Inositol_P"/>
    <property type="match status" value="1"/>
</dbReference>
<dbReference type="RefSeq" id="WP_252592979.1">
    <property type="nucleotide sequence ID" value="NZ_CP099489.1"/>
</dbReference>
<dbReference type="PROSITE" id="PS00629">
    <property type="entry name" value="IMP_1"/>
    <property type="match status" value="1"/>
</dbReference>
<evidence type="ECO:0000256" key="3">
    <source>
        <dbReference type="ARBA" id="ARBA00022842"/>
    </source>
</evidence>
<evidence type="ECO:0000313" key="7">
    <source>
        <dbReference type="Proteomes" id="UP001056455"/>
    </source>
</evidence>
<dbReference type="InterPro" id="IPR000760">
    <property type="entry name" value="Inositol_monophosphatase-like"/>
</dbReference>
<evidence type="ECO:0000256" key="4">
    <source>
        <dbReference type="ARBA" id="ARBA00041694"/>
    </source>
</evidence>
<dbReference type="CDD" id="cd01638">
    <property type="entry name" value="CysQ"/>
    <property type="match status" value="1"/>
</dbReference>
<dbReference type="InterPro" id="IPR050725">
    <property type="entry name" value="CysQ/Inositol_MonoPase"/>
</dbReference>
<dbReference type="SUPFAM" id="SSF56655">
    <property type="entry name" value="Carbohydrate phosphatase"/>
    <property type="match status" value="1"/>
</dbReference>
<name>A0ABY4YTT0_9MICO</name>